<accession>Q8VE15</accession>
<dbReference type="EMBL" id="BC020014">
    <property type="protein sequence ID" value="AAH20014.1"/>
    <property type="molecule type" value="mRNA"/>
</dbReference>
<gene>
    <name evidence="1 2" type="primary">Ehd2</name>
</gene>
<protein>
    <submittedName>
        <fullName evidence="1">Ehd2 protein</fullName>
    </submittedName>
</protein>
<proteinExistence type="evidence at transcript level"/>
<dbReference type="AlphaFoldDB" id="Q8VE15"/>
<dbReference type="AGR" id="MGI:2154274"/>
<feature type="non-terminal residue" evidence="1">
    <location>
        <position position="1"/>
    </location>
</feature>
<evidence type="ECO:0000313" key="1">
    <source>
        <dbReference type="EMBL" id="AAH20014.1"/>
    </source>
</evidence>
<dbReference type="MGI" id="MGI:2154274">
    <property type="gene designation" value="Ehd2"/>
</dbReference>
<name>Q8VE15_MOUSE</name>
<evidence type="ECO:0000313" key="2">
    <source>
        <dbReference type="MGI" id="MGI:2154274"/>
    </source>
</evidence>
<reference evidence="1" key="1">
    <citation type="journal article" date="2004" name="Genome Res.">
        <title>The status, quality, and expansion of the NIH full-length cDNA project: the Mammalian Gene Collection (MGC).</title>
        <authorList>
            <consortium name="The MGC Project Team"/>
            <person name="Gerhard D.S."/>
            <person name="Wagner L."/>
            <person name="Feingold E.A."/>
            <person name="Shenmen C.M."/>
            <person name="Grouse L.H."/>
            <person name="Schuler G."/>
            <person name="Klein S.L."/>
            <person name="Old S."/>
            <person name="Rasooly R."/>
            <person name="Good P."/>
            <person name="Guyer M."/>
            <person name="Peck A.M."/>
            <person name="Derge J.G."/>
            <person name="Lipman D."/>
            <person name="Collins F.S."/>
            <person name="Jang W."/>
            <person name="Sherry S."/>
            <person name="Feolo M."/>
            <person name="Misquitta L."/>
            <person name="Lee E."/>
            <person name="Rotmistrovsky K."/>
            <person name="Greenhut S.F."/>
            <person name="Schaefer C.F."/>
            <person name="Buetow K."/>
            <person name="Bonner T.I."/>
            <person name="Haussler D."/>
            <person name="Kent J."/>
            <person name="Kiekhaus M."/>
            <person name="Furey T."/>
            <person name="Brent M."/>
            <person name="Prange C."/>
            <person name="Schreiber K."/>
            <person name="Shapiro N."/>
            <person name="Bhat N.K."/>
            <person name="Hopkins R.F."/>
            <person name="Hsie F."/>
            <person name="Driscoll T."/>
            <person name="Soares M.B."/>
            <person name="Casavant T.L."/>
            <person name="Scheetz T.E."/>
            <person name="Brown-stein M.J."/>
            <person name="Usdin T.B."/>
            <person name="Toshiyuki S."/>
            <person name="Carninci P."/>
            <person name="Piao Y."/>
            <person name="Dudekula D.B."/>
            <person name="Ko M.S."/>
            <person name="Kawakami K."/>
            <person name="Suzuki Y."/>
            <person name="Sugano S."/>
            <person name="Gruber C.E."/>
            <person name="Smith M.R."/>
            <person name="Simmons B."/>
            <person name="Moore T."/>
            <person name="Waterman R."/>
            <person name="Johnson S.L."/>
            <person name="Ruan Y."/>
            <person name="Wei C.L."/>
            <person name="Mathavan S."/>
            <person name="Gunaratne P.H."/>
            <person name="Wu J."/>
            <person name="Garcia A.M."/>
            <person name="Hulyk S.W."/>
            <person name="Fuh E."/>
            <person name="Yuan Y."/>
            <person name="Sneed A."/>
            <person name="Kowis C."/>
            <person name="Hodgson A."/>
            <person name="Muzny D.M."/>
            <person name="McPherson J."/>
            <person name="Gibbs R.A."/>
            <person name="Fahey J."/>
            <person name="Helton E."/>
            <person name="Ketteman M."/>
            <person name="Madan A."/>
            <person name="Rodrigues S."/>
            <person name="Sanchez A."/>
            <person name="Whiting M."/>
            <person name="Madari A."/>
            <person name="Young A.C."/>
            <person name="Wetherby K.D."/>
            <person name="Granite S.J."/>
            <person name="Kwong P.N."/>
            <person name="Brinkley C.P."/>
            <person name="Pearson R.L."/>
            <person name="Bouffard G.G."/>
            <person name="Blakesly R.W."/>
            <person name="Green E.D."/>
            <person name="Dickson M.C."/>
            <person name="Rodriguez A.C."/>
            <person name="Grimwood J."/>
            <person name="Schmutz J."/>
            <person name="Myers R.M."/>
            <person name="Butterfield Y.S."/>
            <person name="Griffith M."/>
            <person name="Griffith O.L."/>
            <person name="Krzywinski M.I."/>
            <person name="Liao N."/>
            <person name="Morin R."/>
            <person name="Morrin R."/>
            <person name="Palmquist D."/>
            <person name="Petrescu A.S."/>
            <person name="Skalska U."/>
            <person name="Smailus D.E."/>
            <person name="Stott J.M."/>
            <person name="Schnerch A."/>
            <person name="Schein J.E."/>
            <person name="Jones S.J."/>
            <person name="Holt R.A."/>
            <person name="Baross A."/>
            <person name="Marra M.A."/>
            <person name="Clifton S."/>
            <person name="Makowski K.A."/>
            <person name="Bosak S."/>
            <person name="Malek J."/>
        </authorList>
    </citation>
    <scope>NUCLEOTIDE SEQUENCE [LARGE SCALE MRNA]</scope>
    <source>
        <strain evidence="1">Czech II</strain>
        <tissue evidence="1">Mammary tumor metastatized to lung. Tumor arose spontaneously</tissue>
    </source>
</reference>
<organism evidence="1">
    <name type="scientific">Mus musculus</name>
    <name type="common">Mouse</name>
    <dbReference type="NCBI Taxonomy" id="10090"/>
    <lineage>
        <taxon>Eukaryota</taxon>
        <taxon>Metazoa</taxon>
        <taxon>Chordata</taxon>
        <taxon>Craniata</taxon>
        <taxon>Vertebrata</taxon>
        <taxon>Euteleostomi</taxon>
        <taxon>Mammalia</taxon>
        <taxon>Eutheria</taxon>
        <taxon>Euarchontoglires</taxon>
        <taxon>Glires</taxon>
        <taxon>Rodentia</taxon>
        <taxon>Myomorpha</taxon>
        <taxon>Muroidea</taxon>
        <taxon>Muridae</taxon>
        <taxon>Murinae</taxon>
        <taxon>Mus</taxon>
        <taxon>Mus</taxon>
    </lineage>
</organism>
<sequence length="37" mass="4004">ATQLEEHSPQTGNRFGIASALVVRDQHGDQAAHLLHV</sequence>